<organism evidence="1 2">
    <name type="scientific">Arenimonas maotaiensis</name>
    <dbReference type="NCBI Taxonomy" id="1446479"/>
    <lineage>
        <taxon>Bacteria</taxon>
        <taxon>Pseudomonadati</taxon>
        <taxon>Pseudomonadota</taxon>
        <taxon>Gammaproteobacteria</taxon>
        <taxon>Lysobacterales</taxon>
        <taxon>Lysobacteraceae</taxon>
        <taxon>Arenimonas</taxon>
    </lineage>
</organism>
<name>A0A917CCC6_9GAMM</name>
<proteinExistence type="predicted"/>
<dbReference type="Proteomes" id="UP000632858">
    <property type="component" value="Unassembled WGS sequence"/>
</dbReference>
<evidence type="ECO:0000313" key="1">
    <source>
        <dbReference type="EMBL" id="GGF84208.1"/>
    </source>
</evidence>
<sequence length="125" mass="14074">MAWFVYISKVTLSPEQASVAYQTPYNGKYGTFTLSKTDGNWSIQDHQQMHSSSGARFFYGELYEGVACRDGSEMATRWNMYKDALEAAMARRARTPEDALPSTCPGKEFPDVAAYKQYKAMGLNK</sequence>
<dbReference type="EMBL" id="BMFO01000001">
    <property type="protein sequence ID" value="GGF84208.1"/>
    <property type="molecule type" value="Genomic_DNA"/>
</dbReference>
<accession>A0A917CCC6</accession>
<protein>
    <submittedName>
        <fullName evidence="1">Uncharacterized protein</fullName>
    </submittedName>
</protein>
<dbReference type="AlphaFoldDB" id="A0A917CCC6"/>
<reference evidence="1" key="2">
    <citation type="submission" date="2020-09" db="EMBL/GenBank/DDBJ databases">
        <authorList>
            <person name="Sun Q."/>
            <person name="Zhou Y."/>
        </authorList>
    </citation>
    <scope>NUCLEOTIDE SEQUENCE</scope>
    <source>
        <strain evidence="1">CGMCC 1.12726</strain>
    </source>
</reference>
<gene>
    <name evidence="1" type="ORF">GCM10010960_02920</name>
</gene>
<evidence type="ECO:0000313" key="2">
    <source>
        <dbReference type="Proteomes" id="UP000632858"/>
    </source>
</evidence>
<keyword evidence="2" id="KW-1185">Reference proteome</keyword>
<reference evidence="1" key="1">
    <citation type="journal article" date="2014" name="Int. J. Syst. Evol. Microbiol.">
        <title>Complete genome sequence of Corynebacterium casei LMG S-19264T (=DSM 44701T), isolated from a smear-ripened cheese.</title>
        <authorList>
            <consortium name="US DOE Joint Genome Institute (JGI-PGF)"/>
            <person name="Walter F."/>
            <person name="Albersmeier A."/>
            <person name="Kalinowski J."/>
            <person name="Ruckert C."/>
        </authorList>
    </citation>
    <scope>NUCLEOTIDE SEQUENCE</scope>
    <source>
        <strain evidence="1">CGMCC 1.12726</strain>
    </source>
</reference>
<comment type="caution">
    <text evidence="1">The sequence shown here is derived from an EMBL/GenBank/DDBJ whole genome shotgun (WGS) entry which is preliminary data.</text>
</comment>